<dbReference type="SUPFAM" id="SSF53474">
    <property type="entry name" value="alpha/beta-Hydrolases"/>
    <property type="match status" value="1"/>
</dbReference>
<dbReference type="InterPro" id="IPR050266">
    <property type="entry name" value="AB_hydrolase_sf"/>
</dbReference>
<evidence type="ECO:0000313" key="2">
    <source>
        <dbReference type="EMBL" id="SDM96271.1"/>
    </source>
</evidence>
<keyword evidence="3" id="KW-1185">Reference proteome</keyword>
<dbReference type="Proteomes" id="UP000199440">
    <property type="component" value="Unassembled WGS sequence"/>
</dbReference>
<accession>A0A1G9XIA8</accession>
<evidence type="ECO:0000313" key="3">
    <source>
        <dbReference type="Proteomes" id="UP000199440"/>
    </source>
</evidence>
<dbReference type="InterPro" id="IPR000073">
    <property type="entry name" value="AB_hydrolase_1"/>
</dbReference>
<reference evidence="3" key="1">
    <citation type="submission" date="2016-10" db="EMBL/GenBank/DDBJ databases">
        <authorList>
            <person name="Varghese N."/>
            <person name="Submissions S."/>
        </authorList>
    </citation>
    <scope>NUCLEOTIDE SEQUENCE [LARGE SCALE GENOMIC DNA]</scope>
    <source>
        <strain evidence="3">DSM 19886</strain>
    </source>
</reference>
<dbReference type="Pfam" id="PF00561">
    <property type="entry name" value="Abhydrolase_1"/>
    <property type="match status" value="1"/>
</dbReference>
<dbReference type="EMBL" id="FNGV01000018">
    <property type="protein sequence ID" value="SDM96271.1"/>
    <property type="molecule type" value="Genomic_DNA"/>
</dbReference>
<dbReference type="Gene3D" id="3.40.50.1820">
    <property type="entry name" value="alpha/beta hydrolase"/>
    <property type="match status" value="1"/>
</dbReference>
<proteinExistence type="predicted"/>
<gene>
    <name evidence="2" type="ORF">SAMN04488514_11820</name>
</gene>
<dbReference type="PRINTS" id="PR00111">
    <property type="entry name" value="ABHYDROLASE"/>
</dbReference>
<protein>
    <submittedName>
        <fullName evidence="2">Pimeloyl-ACP methyl ester carboxylesterase</fullName>
    </submittedName>
</protein>
<dbReference type="InterPro" id="IPR029058">
    <property type="entry name" value="AB_hydrolase_fold"/>
</dbReference>
<sequence length="291" mass="33548">MFAFFVLKRATGSKDLIHCNNPFIRGLRENTLLNYNTYLHESSRTWVTFVHGAGGSSAIWHKQIREFKNHFNVLLLDLRGHGDSKPSFKDAFNERYDFDSITNDIVEVIDHLEIIKSHFVGISLGTVLIRNLAEKYPARVESMVLGGAILKLDFKFRMLLGLSAIFKSVVPYIWLYKLFTFAIMPDSNHKESRLLLVREAKKLYQKEFIRWFKLSADINPLLRLFRAADIGIPTLYVMGGEDHLFLPSVRRMVEQHSKSSLLLIEHCGHVVNVEQSQLFNNFVIGYVSDLN</sequence>
<organism evidence="2 3">
    <name type="scientific">Kriegella aquimaris</name>
    <dbReference type="NCBI Taxonomy" id="192904"/>
    <lineage>
        <taxon>Bacteria</taxon>
        <taxon>Pseudomonadati</taxon>
        <taxon>Bacteroidota</taxon>
        <taxon>Flavobacteriia</taxon>
        <taxon>Flavobacteriales</taxon>
        <taxon>Flavobacteriaceae</taxon>
        <taxon>Kriegella</taxon>
    </lineage>
</organism>
<dbReference type="STRING" id="192904.SAMN04488514_11820"/>
<name>A0A1G9XIA8_9FLAO</name>
<dbReference type="PANTHER" id="PTHR43798">
    <property type="entry name" value="MONOACYLGLYCEROL LIPASE"/>
    <property type="match status" value="1"/>
</dbReference>
<feature type="domain" description="AB hydrolase-1" evidence="1">
    <location>
        <begin position="46"/>
        <end position="148"/>
    </location>
</feature>
<evidence type="ECO:0000259" key="1">
    <source>
        <dbReference type="Pfam" id="PF00561"/>
    </source>
</evidence>
<dbReference type="AlphaFoldDB" id="A0A1G9XIA8"/>